<evidence type="ECO:0000256" key="1">
    <source>
        <dbReference type="ARBA" id="ARBA00004430"/>
    </source>
</evidence>
<dbReference type="Gene3D" id="1.20.1270.280">
    <property type="match status" value="1"/>
</dbReference>
<dbReference type="EMBL" id="JADGJW010000026">
    <property type="protein sequence ID" value="KAJ3226919.1"/>
    <property type="molecule type" value="Genomic_DNA"/>
</dbReference>
<evidence type="ECO:0000259" key="15">
    <source>
        <dbReference type="Pfam" id="PF12777"/>
    </source>
</evidence>
<dbReference type="FunFam" id="3.40.50.300:FF:002141">
    <property type="entry name" value="Dynein heavy chain"/>
    <property type="match status" value="1"/>
</dbReference>
<gene>
    <name evidence="20" type="primary">DNAH6_3</name>
    <name evidence="20" type="ORF">HK099_003871</name>
</gene>
<dbReference type="PANTHER" id="PTHR22878:SF68">
    <property type="entry name" value="DYNEIN HEAVY CHAIN 6, AXONEMAL-LIKE"/>
    <property type="match status" value="1"/>
</dbReference>
<dbReference type="Gene3D" id="1.10.8.720">
    <property type="entry name" value="Region D6 of dynein motor"/>
    <property type="match status" value="1"/>
</dbReference>
<dbReference type="Pfam" id="PF18199">
    <property type="entry name" value="Dynein_C"/>
    <property type="match status" value="1"/>
</dbReference>
<dbReference type="Pfam" id="PF12781">
    <property type="entry name" value="AAA_9"/>
    <property type="match status" value="1"/>
</dbReference>
<evidence type="ECO:0000256" key="5">
    <source>
        <dbReference type="ARBA" id="ARBA00022741"/>
    </source>
</evidence>
<evidence type="ECO:0000256" key="8">
    <source>
        <dbReference type="ARBA" id="ARBA00023054"/>
    </source>
</evidence>
<evidence type="ECO:0000256" key="3">
    <source>
        <dbReference type="ARBA" id="ARBA00022701"/>
    </source>
</evidence>
<keyword evidence="2" id="KW-0963">Cytoplasm</keyword>
<protein>
    <submittedName>
        <fullName evidence="20">Dynein heavy chain 6, axonemal</fullName>
    </submittedName>
</protein>
<keyword evidence="6" id="KW-0067">ATP-binding</keyword>
<dbReference type="GO" id="GO:0005930">
    <property type="term" value="C:axoneme"/>
    <property type="evidence" value="ECO:0007669"/>
    <property type="project" value="UniProtKB-SubCell"/>
</dbReference>
<keyword evidence="8 13" id="KW-0175">Coiled coil</keyword>
<evidence type="ECO:0000256" key="4">
    <source>
        <dbReference type="ARBA" id="ARBA00022737"/>
    </source>
</evidence>
<evidence type="ECO:0000256" key="13">
    <source>
        <dbReference type="SAM" id="Coils"/>
    </source>
</evidence>
<dbReference type="FunFam" id="3.40.50.300:FF:000049">
    <property type="entry name" value="Dynein, axonemal, heavy chain 5"/>
    <property type="match status" value="1"/>
</dbReference>
<evidence type="ECO:0000259" key="14">
    <source>
        <dbReference type="Pfam" id="PF03028"/>
    </source>
</evidence>
<dbReference type="InterPro" id="IPR024743">
    <property type="entry name" value="Dynein_HC_stalk"/>
</dbReference>
<dbReference type="FunFam" id="3.10.490.20:FF:000005">
    <property type="entry name" value="Dynein axonemal heavy chain 6"/>
    <property type="match status" value="1"/>
</dbReference>
<dbReference type="GO" id="GO:0051959">
    <property type="term" value="F:dynein light intermediate chain binding"/>
    <property type="evidence" value="ECO:0007669"/>
    <property type="project" value="InterPro"/>
</dbReference>
<feature type="domain" description="Dynein heavy chain region D6 P-loop" evidence="14">
    <location>
        <begin position="1094"/>
        <end position="1211"/>
    </location>
</feature>
<comment type="caution">
    <text evidence="20">The sequence shown here is derived from an EMBL/GenBank/DDBJ whole genome shotgun (WGS) entry which is preliminary data.</text>
</comment>
<dbReference type="InterPro" id="IPR004273">
    <property type="entry name" value="Dynein_heavy_D6_P-loop"/>
</dbReference>
<keyword evidence="12" id="KW-0966">Cell projection</keyword>
<evidence type="ECO:0000256" key="9">
    <source>
        <dbReference type="ARBA" id="ARBA00023069"/>
    </source>
</evidence>
<dbReference type="GO" id="GO:0007018">
    <property type="term" value="P:microtubule-based movement"/>
    <property type="evidence" value="ECO:0007669"/>
    <property type="project" value="InterPro"/>
</dbReference>
<dbReference type="InterPro" id="IPR042219">
    <property type="entry name" value="AAA_lid_11_sf"/>
</dbReference>
<feature type="domain" description="Dynein heavy chain C-terminal" evidence="19">
    <location>
        <begin position="1389"/>
        <end position="1744"/>
    </location>
</feature>
<dbReference type="InterPro" id="IPR043160">
    <property type="entry name" value="Dynein_C_barrel"/>
</dbReference>
<proteinExistence type="predicted"/>
<organism evidence="20 21">
    <name type="scientific">Clydaea vesicula</name>
    <dbReference type="NCBI Taxonomy" id="447962"/>
    <lineage>
        <taxon>Eukaryota</taxon>
        <taxon>Fungi</taxon>
        <taxon>Fungi incertae sedis</taxon>
        <taxon>Chytridiomycota</taxon>
        <taxon>Chytridiomycota incertae sedis</taxon>
        <taxon>Chytridiomycetes</taxon>
        <taxon>Lobulomycetales</taxon>
        <taxon>Lobulomycetaceae</taxon>
        <taxon>Clydaea</taxon>
    </lineage>
</organism>
<reference evidence="20" key="1">
    <citation type="submission" date="2020-05" db="EMBL/GenBank/DDBJ databases">
        <title>Phylogenomic resolution of chytrid fungi.</title>
        <authorList>
            <person name="Stajich J.E."/>
            <person name="Amses K."/>
            <person name="Simmons R."/>
            <person name="Seto K."/>
            <person name="Myers J."/>
            <person name="Bonds A."/>
            <person name="Quandt C.A."/>
            <person name="Barry K."/>
            <person name="Liu P."/>
            <person name="Grigoriev I."/>
            <person name="Longcore J.E."/>
            <person name="James T.Y."/>
        </authorList>
    </citation>
    <scope>NUCLEOTIDE SEQUENCE</scope>
    <source>
        <strain evidence="20">JEL0476</strain>
    </source>
</reference>
<keyword evidence="4" id="KW-0677">Repeat</keyword>
<dbReference type="FunFam" id="1.10.8.1220:FF:000001">
    <property type="entry name" value="Dynein axonemal heavy chain 5"/>
    <property type="match status" value="1"/>
</dbReference>
<feature type="coiled-coil region" evidence="13">
    <location>
        <begin position="479"/>
        <end position="544"/>
    </location>
</feature>
<name>A0AAD5U773_9FUNG</name>
<dbReference type="GO" id="GO:0045505">
    <property type="term" value="F:dynein intermediate chain binding"/>
    <property type="evidence" value="ECO:0007669"/>
    <property type="project" value="InterPro"/>
</dbReference>
<dbReference type="Pfam" id="PF03028">
    <property type="entry name" value="Dynein_heavy"/>
    <property type="match status" value="1"/>
</dbReference>
<evidence type="ECO:0000259" key="17">
    <source>
        <dbReference type="Pfam" id="PF12781"/>
    </source>
</evidence>
<dbReference type="InterPro" id="IPR035706">
    <property type="entry name" value="AAA_9"/>
</dbReference>
<feature type="domain" description="Dynein heavy chain AAA lid" evidence="18">
    <location>
        <begin position="1244"/>
        <end position="1382"/>
    </location>
</feature>
<evidence type="ECO:0000256" key="7">
    <source>
        <dbReference type="ARBA" id="ARBA00023017"/>
    </source>
</evidence>
<dbReference type="FunFam" id="3.40.50.300:FF:000362">
    <property type="entry name" value="Dynein, axonemal, heavy chain 6"/>
    <property type="match status" value="1"/>
</dbReference>
<dbReference type="Gene3D" id="3.10.490.20">
    <property type="match status" value="1"/>
</dbReference>
<evidence type="ECO:0000259" key="18">
    <source>
        <dbReference type="Pfam" id="PF18198"/>
    </source>
</evidence>
<evidence type="ECO:0000256" key="11">
    <source>
        <dbReference type="ARBA" id="ARBA00023212"/>
    </source>
</evidence>
<dbReference type="SUPFAM" id="SSF52540">
    <property type="entry name" value="P-loop containing nucleoside triphosphate hydrolases"/>
    <property type="match status" value="1"/>
</dbReference>
<comment type="subcellular location">
    <subcellularLocation>
        <location evidence="1">Cytoplasm</location>
        <location evidence="1">Cytoskeleton</location>
        <location evidence="1">Cilium axoneme</location>
    </subcellularLocation>
</comment>
<dbReference type="FunFam" id="1.10.8.720:FF:000001">
    <property type="entry name" value="dynein heavy chain 7, axonemal"/>
    <property type="match status" value="1"/>
</dbReference>
<keyword evidence="7" id="KW-0243">Dynein</keyword>
<dbReference type="Gene3D" id="1.20.920.20">
    <property type="match status" value="1"/>
</dbReference>
<dbReference type="Gene3D" id="3.40.50.300">
    <property type="entry name" value="P-loop containing nucleotide triphosphate hydrolases"/>
    <property type="match status" value="3"/>
</dbReference>
<evidence type="ECO:0000256" key="6">
    <source>
        <dbReference type="ARBA" id="ARBA00022840"/>
    </source>
</evidence>
<dbReference type="PANTHER" id="PTHR22878">
    <property type="entry name" value="DYNEIN HEAVY CHAIN 6, AXONEMAL-LIKE-RELATED"/>
    <property type="match status" value="1"/>
</dbReference>
<dbReference type="GO" id="GO:0008569">
    <property type="term" value="F:minus-end-directed microtubule motor activity"/>
    <property type="evidence" value="ECO:0007669"/>
    <property type="project" value="InterPro"/>
</dbReference>
<evidence type="ECO:0000256" key="12">
    <source>
        <dbReference type="ARBA" id="ARBA00023273"/>
    </source>
</evidence>
<dbReference type="InterPro" id="IPR026983">
    <property type="entry name" value="DHC"/>
</dbReference>
<evidence type="ECO:0000259" key="19">
    <source>
        <dbReference type="Pfam" id="PF18199"/>
    </source>
</evidence>
<evidence type="ECO:0000256" key="2">
    <source>
        <dbReference type="ARBA" id="ARBA00022490"/>
    </source>
</evidence>
<dbReference type="Gene3D" id="6.10.140.1060">
    <property type="match status" value="1"/>
</dbReference>
<dbReference type="GO" id="GO:0005524">
    <property type="term" value="F:ATP binding"/>
    <property type="evidence" value="ECO:0007669"/>
    <property type="project" value="UniProtKB-KW"/>
</dbReference>
<feature type="domain" description="Dynein heavy chain ATP-binding dynein motor region" evidence="17">
    <location>
        <begin position="626"/>
        <end position="846"/>
    </location>
</feature>
<keyword evidence="11" id="KW-0206">Cytoskeleton</keyword>
<evidence type="ECO:0000259" key="16">
    <source>
        <dbReference type="Pfam" id="PF12780"/>
    </source>
</evidence>
<evidence type="ECO:0000256" key="10">
    <source>
        <dbReference type="ARBA" id="ARBA00023175"/>
    </source>
</evidence>
<dbReference type="Pfam" id="PF12777">
    <property type="entry name" value="MT"/>
    <property type="match status" value="1"/>
</dbReference>
<dbReference type="InterPro" id="IPR024317">
    <property type="entry name" value="Dynein_heavy_chain_D4_dom"/>
</dbReference>
<evidence type="ECO:0000313" key="21">
    <source>
        <dbReference type="Proteomes" id="UP001211065"/>
    </source>
</evidence>
<evidence type="ECO:0000313" key="20">
    <source>
        <dbReference type="EMBL" id="KAJ3226919.1"/>
    </source>
</evidence>
<keyword evidence="5" id="KW-0547">Nucleotide-binding</keyword>
<keyword evidence="21" id="KW-1185">Reference proteome</keyword>
<dbReference type="GO" id="GO:0005874">
    <property type="term" value="C:microtubule"/>
    <property type="evidence" value="ECO:0007669"/>
    <property type="project" value="UniProtKB-KW"/>
</dbReference>
<dbReference type="Gene3D" id="1.10.8.1220">
    <property type="match status" value="1"/>
</dbReference>
<keyword evidence="3" id="KW-0493">Microtubule</keyword>
<dbReference type="FunFam" id="1.20.920.20:FF:000006">
    <property type="entry name" value="Dynein, axonemal, heavy chain 6"/>
    <property type="match status" value="1"/>
</dbReference>
<dbReference type="GO" id="GO:0030286">
    <property type="term" value="C:dynein complex"/>
    <property type="evidence" value="ECO:0007669"/>
    <property type="project" value="UniProtKB-KW"/>
</dbReference>
<keyword evidence="9" id="KW-0969">Cilium</keyword>
<dbReference type="Pfam" id="PF12780">
    <property type="entry name" value="AAA_8"/>
    <property type="match status" value="1"/>
</dbReference>
<keyword evidence="10" id="KW-0505">Motor protein</keyword>
<sequence length="3600" mass="410581">MDAQQHVTRISRIIRQPRGNALLVGVGGTGKQSLTRLACHMSDYQCHQIELTRTYGEIEWKEDIRKLYRAAGLEGKNIVFLMSDTQIKHEVFLEDINSILNSGEVPNLFEFDERERILGELRQVCREKGIADDRDSVYQFFINRVRDNLHIVFATSPVGDTFRNRCRMFPSLVNCCTIDWFDEWPDDALLSVSQRFLKYVDLGSDDMRDRIAEVCVNIHASVGETAKKFYAELRRRYYTTPTSYLELINLYISMLGEKRAELGGSRDRLRNGLNKLTETNELVAKMQIELEQLGPELKVKAQDVEVLMVKIAKDQETADGVRKIVSEEEIIVRAKAIETEAIALEAQKDLDEALPALQSAYKALDALEKKDIAELKVFSKPPDAVLMVLESVCILFKVKPDWDNSKKILSDPQLMKKMTEFDKDNIPESVSKKLRKYMENPNFTPEAVEKVSKACKSICMWVIAMDIYSRVFKEVQPKRKRLEEAQATLEVTMAKLKEKTDSLQEVEDQLEKLKSTYDSSVASKKQLSDKMEETTRRLSRASKLTSALADEQIRWTESVESLNFQIEALVGNIFLSAACVAYFGAFTTVYRKYLVDSWIQRCLDIGIPVSQNFSLYELLGDPTVVRDWNIQGLPADQLSTENGLLVTRGRRWPLMIDPQGQANRWIKAMEGTNLKIIKLTEAKFLRSLENAIRTGQSVLLEDVGEQLDPAIEPLLLKQTIRQGGRLLIKLGDTLVEYDRNFKLFITTKLANPHYLPEVCIKVTIINFTVTSEGLEGQLLADVVKLERPELEEQRNSLIMNIANDKKQLKDIEEKILKLLFHSHGNILDDEELINTLNQSKVTSAAIKERVVLAEQTERDINIAREKYRPVALRGSILYFVIANLAEIDPMYQFSLKYFKILFNNTIIESEKSDDFQTRLDILCKNTTFNIFSNVSRGLFEQHKMIYALMICCEILKEQSLILNNEWAFFLRGGNSIRESKETHKPQHRWLPDNMWKNCVDLSATIPEYSYILEHISSYPTEWEQIIESELPFMEPIPGDTTGQLTDFQRLLLIKVLREEKFTSAATEFVKRNLGAEFIDIPPLDLAKAYKDTTCRSPLIFILSPGSDPISSLMKFASSKEISMQERLHMISLGQGQGPIAEELMKNAIHSGDWVFLQNCHLAASWMNRMETLVKEYSSTETEINSNFRLFLSSMPSKVFPTSVLQESVKVTNEPPKGLRSNLARSFADVSKDLFDEHPPQGVKFRKLLFGVCFFNAVIQERKKFGPLGWNICYDWSNSDLEVSIIILRNMLADQTKIPWDALVYLTGEITFGGRVTDDWDRRTLNSILNKYYTPEILEDNYYLSPSGIYVAPADGDLSSFKSYIDSLPFEEEPSVFGMHENANISFQLQETRRLVRTVLDVQPRLATAGVGATSEELVEATASAILEEWPEPIDLDISDRPNSAGSNNEGKNINVLAELFKKDETGRMVNSLSTVLSQEVYRFNQLLSIVKICLETLVKAVKGLVIMSAELELVFKSLLINEVPASWANAAYPSMKPLASWVKDLHERVAFMHDWSLNGQPSSFWLSGFFFPQGKIKKKSCTFNSPQLGFLTGVLQNHSRKHNVPIDSLTFNFTVTDISSEANFSEKSGSGDNISSISNNLDPEVDGVYIKGLFMEGARWDFEKYVLQDSFPMEMYSVMPMIRFIPTQVVEFDNETQYKCPLYKTAARAGTLSTTGQSTNYVLAVYIPTNKGSDYWIMKGVALLVECIEVFEFNLKFGKYFCTREIWMDLKLKCLHRPIQHQAVSDLSFHEITIIWSTLENSSDPFLMFAICKKILTFVKHASISCEVLFEILKVCVFQELSTDVDSELFFCKYANTEHYNTALVRQHPLVVLILERPDAWPYVIHQLRDFFYVRYPVEDPRNYKFNLFGFRMLLPFFNFLFLFKKEEVDNLNLTVGKNSVLQILSRDIFYEIHNVENYMFRDFSKVVLDFFMLIVRLNPPTKNVCVYSQLYVETLSSCLMLIANKIDSFLFYEGFFVIMSYVLESKLQHLYIGNLLRALDNLSTAMRIFQIDTNELWLLCNSVAYLLLDVMDCDEERGFILKLLNNVIDIVISQSEVENNTPSVILSLCVIPLLQILSDGGDVKQLEVASNTLSKIEEYVLGGSKHNMETKNFEIRSPINSSWPLQCIAQFLSLTVKSVSKKPCEILLSRLSLVNSSLTLINLSPFLFHSKVEHQLETLIFLNKNSNNFPPYSLFSVYLYLSKKSQNPHLQHLIFTKLLPNLASTSDVFPTGSVLQIVMRLLQADSRKQDCELFKLGALSLLQLFIKQPRIWVRLKEILMKWILKKSSINFGHTKNFETDLTMLGILRVISKRAEYGQELFSIYVSYIEVMLTATLGSECFEFIDASLYLIFQGVRNIIVNMVIDVRADTETYIQFRQDALISIISTLDVSKTIDTELPYSLPYFKLNGGGCLPFIFRAASCFPASDLYPFFSCPVKLVSVVTTNLSSNTRFTKEETADFNRELILTPVIGSAELLAKLISSEIKSMRKSVFKGVASNSWTANKGTVKEEKDNSQEAVLKAIGELSVSINETLDSGKLFPGLKATAKGGFAAVALNIRYPSSVNVTKSFLQKGGIPVLIYRRLELLIKDLPTWSITDSLFTRLYNINSWSNFWENSIFFQISNLQVDGKRADAKIIAEEWFLIFYNYLFEHRLESSKTPGQIFNTLLGISGLIAGSSIELIEKFLLEFNRVSNPISDRSIFGDFFANEEVKIGMLVAIYSAACALHVTDHILLKKVVRFFIDLNKEEHDDELSWLNFFSRYGLSLILKNLIILVHPSLDEVGGMILENFEDEILDLNSNQPSTQFGSIFGIELIFNLLLNQENMETAFKNNMESFFKKIIEFLVDKFYNFEVKELIFRSFKDKVFIISCLWLLPCVINTEFLHKNSNDVFETWRFKLSFLEDMLKKSKNLIDIEVIHEFVLVSKSKLLRANDADLFNQFICDTTEEILSGVGVNHTKYSTLAVFPYLLGIDPLTSHYITNNSFELVLKAFHCISSFLIGNDPKLSRLCGTIIGIIISSLTDFQESLLARGEGSFVNNGLTNNTVTNLQLENSSLNSSIAKKDPSNLKRLNISISYLRATFDELSSEHLAVTGAELLMKTLLLINIPFPLTNWSFTLHSLKKKSFDLSVLTFVFSSNHSSIEEARSLTDFFVHALGSTLTSATRRQTQFSAPADFFWDLQAENSESQYIKDIIVSTVGIGKLLKLAGLRTCSMERNDLFPNVLSASTVLNIFEDYLYWLFSSDFANEKLQINFFATLLPFLFWENRTLDSNSLRADLIKLIFQIFMKLPDTASSELITSIVLILPSDESSCNGLMEYLGDMDVVKSDKGCISLMAVASMIMKHGGCSSLLITLSWTTVLKKPRDKCDLTNFNEIGNSLILHILKERLRHSNLRFSTILRFLDVICGLDEKDAESGIKTDEKCKIKWIINILDIIIYHSAKTISLKSENCQLLAVEFEWNVLLPCLANVWWGSCRKQSRLILWNLLQKGTKTKMCNEDFGAILHNFNFIMFNEFGKELKVADRNMIAKRLQKIIDNLTSFNKDSSKKLIDSINLSYIKFIN</sequence>
<accession>A0AAD5U773</accession>
<feature type="domain" description="Dynein heavy chain coiled coil stalk" evidence="15">
    <location>
        <begin position="267"/>
        <end position="597"/>
    </location>
</feature>
<dbReference type="InterPro" id="IPR041658">
    <property type="entry name" value="AAA_lid_11"/>
</dbReference>
<feature type="domain" description="Dynein heavy chain AAA module D4" evidence="16">
    <location>
        <begin position="2"/>
        <end position="253"/>
    </location>
</feature>
<dbReference type="InterPro" id="IPR027417">
    <property type="entry name" value="P-loop_NTPase"/>
</dbReference>
<dbReference type="Pfam" id="PF18198">
    <property type="entry name" value="AAA_lid_11"/>
    <property type="match status" value="1"/>
</dbReference>
<dbReference type="Proteomes" id="UP001211065">
    <property type="component" value="Unassembled WGS sequence"/>
</dbReference>
<dbReference type="InterPro" id="IPR041228">
    <property type="entry name" value="Dynein_C"/>
</dbReference>